<evidence type="ECO:0000256" key="2">
    <source>
        <dbReference type="ARBA" id="ARBA00023125"/>
    </source>
</evidence>
<dbReference type="SMART" id="SM00347">
    <property type="entry name" value="HTH_MARR"/>
    <property type="match status" value="1"/>
</dbReference>
<evidence type="ECO:0000259" key="4">
    <source>
        <dbReference type="PROSITE" id="PS50995"/>
    </source>
</evidence>
<dbReference type="GO" id="GO:0003700">
    <property type="term" value="F:DNA-binding transcription factor activity"/>
    <property type="evidence" value="ECO:0007669"/>
    <property type="project" value="InterPro"/>
</dbReference>
<dbReference type="InterPro" id="IPR000835">
    <property type="entry name" value="HTH_MarR-typ"/>
</dbReference>
<keyword evidence="3" id="KW-0804">Transcription</keyword>
<dbReference type="PANTHER" id="PTHR42756">
    <property type="entry name" value="TRANSCRIPTIONAL REGULATOR, MARR"/>
    <property type="match status" value="1"/>
</dbReference>
<organism evidence="5 6">
    <name type="scientific">Parasphingopyxis lamellibrachiae</name>
    <dbReference type="NCBI Taxonomy" id="680125"/>
    <lineage>
        <taxon>Bacteria</taxon>
        <taxon>Pseudomonadati</taxon>
        <taxon>Pseudomonadota</taxon>
        <taxon>Alphaproteobacteria</taxon>
        <taxon>Sphingomonadales</taxon>
        <taxon>Sphingomonadaceae</taxon>
        <taxon>Parasphingopyxis</taxon>
    </lineage>
</organism>
<evidence type="ECO:0000313" key="6">
    <source>
        <dbReference type="Proteomes" id="UP000256310"/>
    </source>
</evidence>
<evidence type="ECO:0000256" key="3">
    <source>
        <dbReference type="ARBA" id="ARBA00023163"/>
    </source>
</evidence>
<dbReference type="InterPro" id="IPR036388">
    <property type="entry name" value="WH-like_DNA-bd_sf"/>
</dbReference>
<keyword evidence="1" id="KW-0805">Transcription regulation</keyword>
<dbReference type="Gene3D" id="1.10.10.10">
    <property type="entry name" value="Winged helix-like DNA-binding domain superfamily/Winged helix DNA-binding domain"/>
    <property type="match status" value="1"/>
</dbReference>
<dbReference type="Pfam" id="PF01047">
    <property type="entry name" value="MarR"/>
    <property type="match status" value="1"/>
</dbReference>
<proteinExistence type="predicted"/>
<dbReference type="AlphaFoldDB" id="A0A3D9FHT6"/>
<name>A0A3D9FHT6_9SPHN</name>
<dbReference type="PROSITE" id="PS50995">
    <property type="entry name" value="HTH_MARR_2"/>
    <property type="match status" value="1"/>
</dbReference>
<dbReference type="Proteomes" id="UP000256310">
    <property type="component" value="Unassembled WGS sequence"/>
</dbReference>
<keyword evidence="6" id="KW-1185">Reference proteome</keyword>
<evidence type="ECO:0000313" key="5">
    <source>
        <dbReference type="EMBL" id="RED17353.1"/>
    </source>
</evidence>
<dbReference type="PRINTS" id="PR00598">
    <property type="entry name" value="HTHMARR"/>
</dbReference>
<comment type="caution">
    <text evidence="5">The sequence shown here is derived from an EMBL/GenBank/DDBJ whole genome shotgun (WGS) entry which is preliminary data.</text>
</comment>
<dbReference type="PANTHER" id="PTHR42756:SF1">
    <property type="entry name" value="TRANSCRIPTIONAL REPRESSOR OF EMRAB OPERON"/>
    <property type="match status" value="1"/>
</dbReference>
<accession>A0A3D9FHT6</accession>
<dbReference type="GO" id="GO:0003677">
    <property type="term" value="F:DNA binding"/>
    <property type="evidence" value="ECO:0007669"/>
    <property type="project" value="UniProtKB-KW"/>
</dbReference>
<keyword evidence="2 5" id="KW-0238">DNA-binding</keyword>
<reference evidence="5 6" key="1">
    <citation type="submission" date="2018-07" db="EMBL/GenBank/DDBJ databases">
        <title>Genomic Encyclopedia of Type Strains, Phase IV (KMG-IV): sequencing the most valuable type-strain genomes for metagenomic binning, comparative biology and taxonomic classification.</title>
        <authorList>
            <person name="Goeker M."/>
        </authorList>
    </citation>
    <scope>NUCLEOTIDE SEQUENCE [LARGE SCALE GENOMIC DNA]</scope>
    <source>
        <strain evidence="5 6">DSM 26725</strain>
    </source>
</reference>
<dbReference type="SUPFAM" id="SSF46785">
    <property type="entry name" value="Winged helix' DNA-binding domain"/>
    <property type="match status" value="1"/>
</dbReference>
<dbReference type="EMBL" id="QRDP01000004">
    <property type="protein sequence ID" value="RED17353.1"/>
    <property type="molecule type" value="Genomic_DNA"/>
</dbReference>
<dbReference type="InterPro" id="IPR036390">
    <property type="entry name" value="WH_DNA-bd_sf"/>
</dbReference>
<gene>
    <name evidence="5" type="ORF">DFR46_2399</name>
</gene>
<sequence>MCLEKDSILFGLISNVGRMTEQKNRQQAEYYSDPNNSIGYLTRVAFRSFSRLLEQRTLQHGVSAGQWRFLRQLWLNDGITQRELSEKVGLREPTTVIAIRSLEKAGLVTRKKSKVDRRKIHIHLTKEAKRLEHVLGPCVAEVQDMATRSMSDRDIEQLQALLKTTIDNLAEESEKLPPAASRV</sequence>
<protein>
    <submittedName>
        <fullName evidence="5">DNA-binding MarR family transcriptional regulator</fullName>
    </submittedName>
</protein>
<feature type="domain" description="HTH marR-type" evidence="4">
    <location>
        <begin position="35"/>
        <end position="167"/>
    </location>
</feature>
<evidence type="ECO:0000256" key="1">
    <source>
        <dbReference type="ARBA" id="ARBA00023015"/>
    </source>
</evidence>